<feature type="domain" description="Glycoside hydrolase GH146 substrate-binding" evidence="3">
    <location>
        <begin position="651"/>
        <end position="783"/>
    </location>
</feature>
<proteinExistence type="predicted"/>
<gene>
    <name evidence="5" type="ORF">A3860_33235</name>
</gene>
<evidence type="ECO:0000313" key="6">
    <source>
        <dbReference type="Proteomes" id="UP000192796"/>
    </source>
</evidence>
<organism evidence="5 6">
    <name type="scientific">Niastella vici</name>
    <dbReference type="NCBI Taxonomy" id="1703345"/>
    <lineage>
        <taxon>Bacteria</taxon>
        <taxon>Pseudomonadati</taxon>
        <taxon>Bacteroidota</taxon>
        <taxon>Chitinophagia</taxon>
        <taxon>Chitinophagales</taxon>
        <taxon>Chitinophagaceae</taxon>
        <taxon>Niastella</taxon>
    </lineage>
</organism>
<dbReference type="InterPro" id="IPR046544">
    <property type="entry name" value="GH146_SB_dom"/>
</dbReference>
<protein>
    <submittedName>
        <fullName evidence="5">Glycosyl hydrolase</fullName>
    </submittedName>
</protein>
<comment type="caution">
    <text evidence="5">The sequence shown here is derived from an EMBL/GenBank/DDBJ whole genome shotgun (WGS) entry which is preliminary data.</text>
</comment>
<dbReference type="Pfam" id="PF16375">
    <property type="entry name" value="DUF4986"/>
    <property type="match status" value="1"/>
</dbReference>
<evidence type="ECO:0000259" key="4">
    <source>
        <dbReference type="Pfam" id="PF20736"/>
    </source>
</evidence>
<dbReference type="Pfam" id="PF07944">
    <property type="entry name" value="Beta-AFase-like_GH127_cat"/>
    <property type="match status" value="1"/>
</dbReference>
<evidence type="ECO:0000259" key="2">
    <source>
        <dbReference type="Pfam" id="PF16375"/>
    </source>
</evidence>
<dbReference type="Pfam" id="PF20620">
    <property type="entry name" value="DUF6805"/>
    <property type="match status" value="1"/>
</dbReference>
<dbReference type="GO" id="GO:0016787">
    <property type="term" value="F:hydrolase activity"/>
    <property type="evidence" value="ECO:0007669"/>
    <property type="project" value="UniProtKB-KW"/>
</dbReference>
<keyword evidence="6" id="KW-1185">Reference proteome</keyword>
<reference evidence="5 6" key="1">
    <citation type="submission" date="2016-03" db="EMBL/GenBank/DDBJ databases">
        <title>Niastella vici sp. nov., isolated from farmland soil.</title>
        <authorList>
            <person name="Chen L."/>
            <person name="Wang D."/>
            <person name="Yang S."/>
            <person name="Wang G."/>
        </authorList>
    </citation>
    <scope>NUCLEOTIDE SEQUENCE [LARGE SCALE GENOMIC DNA]</scope>
    <source>
        <strain evidence="5 6">DJ57</strain>
    </source>
</reference>
<dbReference type="EMBL" id="LVYD01000061">
    <property type="protein sequence ID" value="OQP60530.1"/>
    <property type="molecule type" value="Genomic_DNA"/>
</dbReference>
<dbReference type="GO" id="GO:0005975">
    <property type="term" value="P:carbohydrate metabolic process"/>
    <property type="evidence" value="ECO:0007669"/>
    <property type="project" value="InterPro"/>
</dbReference>
<dbReference type="Proteomes" id="UP000192796">
    <property type="component" value="Unassembled WGS sequence"/>
</dbReference>
<evidence type="ECO:0000313" key="5">
    <source>
        <dbReference type="EMBL" id="OQP60530.1"/>
    </source>
</evidence>
<feature type="domain" description="DUF4986" evidence="2">
    <location>
        <begin position="545"/>
        <end position="627"/>
    </location>
</feature>
<accession>A0A1V9FQB8</accession>
<evidence type="ECO:0000259" key="1">
    <source>
        <dbReference type="Pfam" id="PF07944"/>
    </source>
</evidence>
<dbReference type="Pfam" id="PF20736">
    <property type="entry name" value="Glyco_hydro127M"/>
    <property type="match status" value="1"/>
</dbReference>
<dbReference type="InterPro" id="IPR008928">
    <property type="entry name" value="6-hairpin_glycosidase_sf"/>
</dbReference>
<dbReference type="STRING" id="1703345.A3860_33235"/>
<dbReference type="PROSITE" id="PS51257">
    <property type="entry name" value="PROKAR_LIPOPROTEIN"/>
    <property type="match status" value="1"/>
</dbReference>
<dbReference type="SUPFAM" id="SSF48208">
    <property type="entry name" value="Six-hairpin glycosidases"/>
    <property type="match status" value="1"/>
</dbReference>
<dbReference type="InterPro" id="IPR049046">
    <property type="entry name" value="Beta-AFase-like_GH127_middle"/>
</dbReference>
<dbReference type="PANTHER" id="PTHR31151">
    <property type="entry name" value="PROLINE-TRNA LIGASE (DUF1680)"/>
    <property type="match status" value="1"/>
</dbReference>
<name>A0A1V9FQB8_9BACT</name>
<dbReference type="PANTHER" id="PTHR31151:SF0">
    <property type="entry name" value="PROLINE-TRNA LIGASE (DUF1680)"/>
    <property type="match status" value="1"/>
</dbReference>
<dbReference type="RefSeq" id="WP_081152986.1">
    <property type="nucleotide sequence ID" value="NZ_LVYD01000061.1"/>
</dbReference>
<dbReference type="InterPro" id="IPR012878">
    <property type="entry name" value="Beta-AFase-like_GH127_cat"/>
</dbReference>
<evidence type="ECO:0000259" key="3">
    <source>
        <dbReference type="Pfam" id="PF20620"/>
    </source>
</evidence>
<sequence>MMKIVSLFTVLFLLSIACFSQPGLSAFPLSSVELLNSPFKEAQQIDLQYLLQLDPDRLLAPFLKEAGIAPIKENYGNWESIGLDGHTGGHYLSALANMYAATGNKDVLGRLNYMIDWLDSCQRKDGHGYVSGVPRGKDLWKEMAEGKIKAGSFSLGNRWVPLYNIHKLFAGLRDAYLIAGNEKAKAILIKLSDWFISITAALTNDQMQQILKTEQGGINEVFADVAAITGDHKYLEMARKLSHKAILSPLLQGKDSLTGLHANTQIPKVIGFKRIAEIDGDTAWANAADFFWHTVVQHRTVSIGGNSVREHFHPAADFSSMIDDVQGPESCNTYNMLRLTEKLFLSNPKSAYLDYFERALYNHILSSQSPEGGFVYFTPMRPQHYRVYSQPQECFWCCVGTGMENHGKYGELIYAHDANDLFVNLFMASKLEWKEKGISLVQQTNFPYQETSLLKFTIKEPKQFKVHVRYPGWVPNGQMQLTVNGRRLPATKDENGFVVINRTWKTGDVIAVRLPMHAAMEYLPDGSPWASFLYGPIVLAAKTDTSNLVGLRAGGSRMGHVAGGPLYAIDKAPVIVSSQGNPALQLKAVKDKPLHFTAANVIYPATSRNLILQPFSTIHDARYMIYWRVTDEKGLKEMLQNLAQQEKQKLELENNTVDQVAPGEQQSEVDHQFKGENTEAGIFKDKHWRSAGGWFSYQLKNSRHAAKKLRVTYYGADKSSFEIFINGALLKNENLDGAKGNSFFDVDYVIPDNMLNRETEAVEVKFSASGNSKMRGVYYVRLMK</sequence>
<dbReference type="AlphaFoldDB" id="A0A1V9FQB8"/>
<keyword evidence="5" id="KW-0378">Hydrolase</keyword>
<dbReference type="InterPro" id="IPR032275">
    <property type="entry name" value="DUF4986"/>
</dbReference>
<feature type="domain" description="Non-reducing end beta-L-arabinofuranosidase-like GH127 catalytic" evidence="1">
    <location>
        <begin position="31"/>
        <end position="411"/>
    </location>
</feature>
<dbReference type="OrthoDB" id="9757939at2"/>
<feature type="domain" description="Non-reducing end beta-L-arabinofuranosidase-like GH127 middle" evidence="4">
    <location>
        <begin position="421"/>
        <end position="516"/>
    </location>
</feature>